<dbReference type="SUPFAM" id="SSF53955">
    <property type="entry name" value="Lysozyme-like"/>
    <property type="match status" value="1"/>
</dbReference>
<evidence type="ECO:0000259" key="2">
    <source>
        <dbReference type="Pfam" id="PF01464"/>
    </source>
</evidence>
<dbReference type="AlphaFoldDB" id="A0A1I2JHU6"/>
<dbReference type="CDD" id="cd16894">
    <property type="entry name" value="MltD-like"/>
    <property type="match status" value="1"/>
</dbReference>
<evidence type="ECO:0000256" key="1">
    <source>
        <dbReference type="SAM" id="Phobius"/>
    </source>
</evidence>
<dbReference type="InterPro" id="IPR008258">
    <property type="entry name" value="Transglycosylase_SLT_dom_1"/>
</dbReference>
<accession>A0A1I2JHU6</accession>
<reference evidence="3 4" key="1">
    <citation type="submission" date="2016-10" db="EMBL/GenBank/DDBJ databases">
        <authorList>
            <person name="de Groot N.N."/>
        </authorList>
    </citation>
    <scope>NUCLEOTIDE SEQUENCE [LARGE SCALE GENOMIC DNA]</scope>
    <source>
        <strain>GEY</strain>
        <strain evidence="4">DSM 9560</strain>
    </source>
</reference>
<organism evidence="3 4">
    <name type="scientific">Thermoflexibacter ruber</name>
    <dbReference type="NCBI Taxonomy" id="1003"/>
    <lineage>
        <taxon>Bacteria</taxon>
        <taxon>Pseudomonadati</taxon>
        <taxon>Bacteroidota</taxon>
        <taxon>Cytophagia</taxon>
        <taxon>Cytophagales</taxon>
        <taxon>Thermoflexibacteraceae</taxon>
        <taxon>Thermoflexibacter</taxon>
    </lineage>
</organism>
<feature type="domain" description="Transglycosylase SLT" evidence="2">
    <location>
        <begin position="117"/>
        <end position="214"/>
    </location>
</feature>
<dbReference type="RefSeq" id="WP_091549121.1">
    <property type="nucleotide sequence ID" value="NZ_FONY01000047.1"/>
</dbReference>
<dbReference type="OrthoDB" id="9815002at2"/>
<keyword evidence="1" id="KW-0812">Transmembrane</keyword>
<keyword evidence="1" id="KW-1133">Transmembrane helix</keyword>
<evidence type="ECO:0000313" key="3">
    <source>
        <dbReference type="EMBL" id="SFF52251.1"/>
    </source>
</evidence>
<sequence length="311" mass="35533">MAKQVYFATLTMIAIAIVIYLLHEKIQSVWKEVHKEATTLQPIDERRKRLMVSAYSGLPEQLDFCGEEVPVSLVEVKEKLDFELMVNAYMHANTLLILHKAQKCFPTIEPILKEAGIPEDFKYLAVIESSLDNTVSPSGASGFWQLTKEVALQHGLVVNEEVDERLHLAKSTQAVCQHLKNAYQKLGSWTLVAVDFGIGNGEIEQAIAIQKVNNYYHLLLSKEANRFVFKILALKEIIQNPQKYRFELKNSKDTVQMRIIKVGKTIPDLLAFAKEQGVSYKTLKNYNEWLLADRLTVKDTTRKWEICLPLQ</sequence>
<dbReference type="STRING" id="1003.SAMN04488541_104719"/>
<gene>
    <name evidence="3" type="ORF">SAMN04488541_104719</name>
</gene>
<dbReference type="Proteomes" id="UP000199513">
    <property type="component" value="Unassembled WGS sequence"/>
</dbReference>
<dbReference type="InterPro" id="IPR023346">
    <property type="entry name" value="Lysozyme-like_dom_sf"/>
</dbReference>
<keyword evidence="1" id="KW-0472">Membrane</keyword>
<dbReference type="EMBL" id="FONY01000047">
    <property type="protein sequence ID" value="SFF52251.1"/>
    <property type="molecule type" value="Genomic_DNA"/>
</dbReference>
<keyword evidence="4" id="KW-1185">Reference proteome</keyword>
<proteinExistence type="predicted"/>
<dbReference type="Gene3D" id="1.10.530.10">
    <property type="match status" value="1"/>
</dbReference>
<protein>
    <submittedName>
        <fullName evidence="3">Transglycosylase SLT domain-containing protein</fullName>
    </submittedName>
</protein>
<feature type="transmembrane region" description="Helical" evidence="1">
    <location>
        <begin position="6"/>
        <end position="22"/>
    </location>
</feature>
<dbReference type="Pfam" id="PF01464">
    <property type="entry name" value="SLT"/>
    <property type="match status" value="1"/>
</dbReference>
<name>A0A1I2JHU6_9BACT</name>
<evidence type="ECO:0000313" key="4">
    <source>
        <dbReference type="Proteomes" id="UP000199513"/>
    </source>
</evidence>